<keyword evidence="8" id="KW-1185">Reference proteome</keyword>
<evidence type="ECO:0000256" key="3">
    <source>
        <dbReference type="ARBA" id="ARBA00023002"/>
    </source>
</evidence>
<evidence type="ECO:0000256" key="1">
    <source>
        <dbReference type="ARBA" id="ARBA00005086"/>
    </source>
</evidence>
<feature type="domain" description="3-hydroxyacyl-CoA dehydrogenase NAD binding" evidence="6">
    <location>
        <begin position="14"/>
        <end position="192"/>
    </location>
</feature>
<evidence type="ECO:0000313" key="8">
    <source>
        <dbReference type="Proteomes" id="UP001501095"/>
    </source>
</evidence>
<dbReference type="InterPro" id="IPR006176">
    <property type="entry name" value="3-OHacyl-CoA_DH_NAD-bd"/>
</dbReference>
<dbReference type="SUPFAM" id="SSF48179">
    <property type="entry name" value="6-phosphogluconate dehydrogenase C-terminal domain-like"/>
    <property type="match status" value="1"/>
</dbReference>
<protein>
    <submittedName>
        <fullName evidence="7">3-hydroxyacyl-CoA dehydrogenase family protein</fullName>
    </submittedName>
</protein>
<dbReference type="EMBL" id="BAAATM010000003">
    <property type="protein sequence ID" value="GAA2519918.1"/>
    <property type="molecule type" value="Genomic_DNA"/>
</dbReference>
<feature type="domain" description="3-hydroxyacyl-CoA dehydrogenase C-terminal" evidence="5">
    <location>
        <begin position="195"/>
        <end position="291"/>
    </location>
</feature>
<feature type="region of interest" description="Disordered" evidence="4">
    <location>
        <begin position="285"/>
        <end position="313"/>
    </location>
</feature>
<proteinExistence type="inferred from homology"/>
<dbReference type="InterPro" id="IPR022694">
    <property type="entry name" value="3-OHacyl-CoA_DH"/>
</dbReference>
<feature type="compositionally biased region" description="Low complexity" evidence="4">
    <location>
        <begin position="300"/>
        <end position="313"/>
    </location>
</feature>
<reference evidence="7 8" key="1">
    <citation type="journal article" date="2019" name="Int. J. Syst. Evol. Microbiol.">
        <title>The Global Catalogue of Microorganisms (GCM) 10K type strain sequencing project: providing services to taxonomists for standard genome sequencing and annotation.</title>
        <authorList>
            <consortium name="The Broad Institute Genomics Platform"/>
            <consortium name="The Broad Institute Genome Sequencing Center for Infectious Disease"/>
            <person name="Wu L."/>
            <person name="Ma J."/>
        </authorList>
    </citation>
    <scope>NUCLEOTIDE SEQUENCE [LARGE SCALE GENOMIC DNA]</scope>
    <source>
        <strain evidence="7 8">JCM 6924</strain>
    </source>
</reference>
<evidence type="ECO:0000259" key="6">
    <source>
        <dbReference type="Pfam" id="PF02737"/>
    </source>
</evidence>
<dbReference type="PANTHER" id="PTHR48075:SF5">
    <property type="entry name" value="3-HYDROXYBUTYRYL-COA DEHYDROGENASE"/>
    <property type="match status" value="1"/>
</dbReference>
<comment type="pathway">
    <text evidence="1">Lipid metabolism; butanoate metabolism.</text>
</comment>
<name>A0ABN3NEA6_9ACTN</name>
<sequence>MHTGNDPVAPPPLTVGVAGAGTMGVAVAQCLAGAGHDVIVTDPDRHALATGPARLRDGARAAVLLRKAPPDAPGTLPARVRWTDDPGDLAGASFVIECAPERLPLKEELFRTLDAVCPPGAVLASCTSAIPVGRLAARTGRPDRVLGMHFMNPAYAKDAVEVIRGPHTGAGTLDRALGLLAGMGKHGIVVSDAPGFVSNRVLMATVNDAAAVVEAGTADAATVDRVFQECFGHAMGPLRTADLIGLDTVVDSLDVLRTLTGDTRFTPCALLARLVADGRLGRKSGQGFHSYPGRSGPGGSPSAEGAGHAITAR</sequence>
<dbReference type="Pfam" id="PF02737">
    <property type="entry name" value="3HCDH_N"/>
    <property type="match status" value="1"/>
</dbReference>
<evidence type="ECO:0000259" key="5">
    <source>
        <dbReference type="Pfam" id="PF00725"/>
    </source>
</evidence>
<dbReference type="Gene3D" id="3.40.50.720">
    <property type="entry name" value="NAD(P)-binding Rossmann-like Domain"/>
    <property type="match status" value="1"/>
</dbReference>
<dbReference type="InterPro" id="IPR013328">
    <property type="entry name" value="6PGD_dom2"/>
</dbReference>
<dbReference type="PANTHER" id="PTHR48075">
    <property type="entry name" value="3-HYDROXYACYL-COA DEHYDROGENASE FAMILY PROTEIN"/>
    <property type="match status" value="1"/>
</dbReference>
<comment type="similarity">
    <text evidence="2">Belongs to the 3-hydroxyacyl-CoA dehydrogenase family.</text>
</comment>
<evidence type="ECO:0000256" key="4">
    <source>
        <dbReference type="SAM" id="MobiDB-lite"/>
    </source>
</evidence>
<comment type="caution">
    <text evidence="7">The sequence shown here is derived from an EMBL/GenBank/DDBJ whole genome shotgun (WGS) entry which is preliminary data.</text>
</comment>
<evidence type="ECO:0000313" key="7">
    <source>
        <dbReference type="EMBL" id="GAA2519918.1"/>
    </source>
</evidence>
<dbReference type="RefSeq" id="WP_344534526.1">
    <property type="nucleotide sequence ID" value="NZ_BAAATM010000003.1"/>
</dbReference>
<dbReference type="InterPro" id="IPR036291">
    <property type="entry name" value="NAD(P)-bd_dom_sf"/>
</dbReference>
<dbReference type="Gene3D" id="1.10.1040.10">
    <property type="entry name" value="N-(1-d-carboxylethyl)-l-norvaline Dehydrogenase, domain 2"/>
    <property type="match status" value="1"/>
</dbReference>
<dbReference type="Proteomes" id="UP001501095">
    <property type="component" value="Unassembled WGS sequence"/>
</dbReference>
<organism evidence="7 8">
    <name type="scientific">Streptomyces levis</name>
    <dbReference type="NCBI Taxonomy" id="285566"/>
    <lineage>
        <taxon>Bacteria</taxon>
        <taxon>Bacillati</taxon>
        <taxon>Actinomycetota</taxon>
        <taxon>Actinomycetes</taxon>
        <taxon>Kitasatosporales</taxon>
        <taxon>Streptomycetaceae</taxon>
        <taxon>Streptomyces</taxon>
    </lineage>
</organism>
<dbReference type="SUPFAM" id="SSF51735">
    <property type="entry name" value="NAD(P)-binding Rossmann-fold domains"/>
    <property type="match status" value="1"/>
</dbReference>
<dbReference type="InterPro" id="IPR006108">
    <property type="entry name" value="3HC_DH_C"/>
</dbReference>
<dbReference type="PIRSF" id="PIRSF000105">
    <property type="entry name" value="HCDH"/>
    <property type="match status" value="1"/>
</dbReference>
<keyword evidence="3" id="KW-0560">Oxidoreductase</keyword>
<evidence type="ECO:0000256" key="2">
    <source>
        <dbReference type="ARBA" id="ARBA00009463"/>
    </source>
</evidence>
<accession>A0ABN3NEA6</accession>
<dbReference type="InterPro" id="IPR008927">
    <property type="entry name" value="6-PGluconate_DH-like_C_sf"/>
</dbReference>
<dbReference type="Pfam" id="PF00725">
    <property type="entry name" value="3HCDH"/>
    <property type="match status" value="1"/>
</dbReference>
<gene>
    <name evidence="7" type="ORF">GCM10010423_10340</name>
</gene>